<keyword evidence="4 11" id="KW-0812">Transmembrane</keyword>
<dbReference type="EMBL" id="CP021780">
    <property type="protein sequence ID" value="ASA22902.1"/>
    <property type="molecule type" value="Genomic_DNA"/>
</dbReference>
<evidence type="ECO:0000313" key="14">
    <source>
        <dbReference type="Proteomes" id="UP000249890"/>
    </source>
</evidence>
<organism evidence="13 14">
    <name type="scientific">Paenibacillus donghaensis</name>
    <dbReference type="NCBI Taxonomy" id="414771"/>
    <lineage>
        <taxon>Bacteria</taxon>
        <taxon>Bacillati</taxon>
        <taxon>Bacillota</taxon>
        <taxon>Bacilli</taxon>
        <taxon>Bacillales</taxon>
        <taxon>Paenibacillaceae</taxon>
        <taxon>Paenibacillus</taxon>
    </lineage>
</organism>
<evidence type="ECO:0000256" key="9">
    <source>
        <dbReference type="ARBA" id="ARBA00023136"/>
    </source>
</evidence>
<keyword evidence="5 10" id="KW-0479">Metal-binding</keyword>
<dbReference type="GO" id="GO:0046872">
    <property type="term" value="F:metal ion binding"/>
    <property type="evidence" value="ECO:0007669"/>
    <property type="project" value="UniProtKB-KW"/>
</dbReference>
<dbReference type="OrthoDB" id="2380469at2"/>
<dbReference type="AlphaFoldDB" id="A0A2Z2KNU7"/>
<evidence type="ECO:0000313" key="13">
    <source>
        <dbReference type="EMBL" id="ASA22902.1"/>
    </source>
</evidence>
<feature type="transmembrane region" description="Helical" evidence="11">
    <location>
        <begin position="141"/>
        <end position="162"/>
    </location>
</feature>
<evidence type="ECO:0000256" key="2">
    <source>
        <dbReference type="ARBA" id="ARBA00022448"/>
    </source>
</evidence>
<comment type="subcellular location">
    <subcellularLocation>
        <location evidence="1">Membrane</location>
        <topology evidence="1">Multi-pass membrane protein</topology>
    </subcellularLocation>
</comment>
<evidence type="ECO:0000256" key="4">
    <source>
        <dbReference type="ARBA" id="ARBA00022692"/>
    </source>
</evidence>
<evidence type="ECO:0000256" key="1">
    <source>
        <dbReference type="ARBA" id="ARBA00004141"/>
    </source>
</evidence>
<dbReference type="RefSeq" id="WP_087916900.1">
    <property type="nucleotide sequence ID" value="NZ_CP021780.1"/>
</dbReference>
<dbReference type="Gene3D" id="1.20.810.10">
    <property type="entry name" value="Cytochrome Bc1 Complex, Chain C"/>
    <property type="match status" value="1"/>
</dbReference>
<dbReference type="GO" id="GO:0016020">
    <property type="term" value="C:membrane"/>
    <property type="evidence" value="ECO:0007669"/>
    <property type="project" value="UniProtKB-SubCell"/>
</dbReference>
<protein>
    <submittedName>
        <fullName evidence="13">Menaquinol-cytochrome C reductase</fullName>
    </submittedName>
</protein>
<dbReference type="Proteomes" id="UP000249890">
    <property type="component" value="Chromosome"/>
</dbReference>
<evidence type="ECO:0000256" key="5">
    <source>
        <dbReference type="ARBA" id="ARBA00022723"/>
    </source>
</evidence>
<keyword evidence="14" id="KW-1185">Reference proteome</keyword>
<dbReference type="GO" id="GO:0009055">
    <property type="term" value="F:electron transfer activity"/>
    <property type="evidence" value="ECO:0007669"/>
    <property type="project" value="InterPro"/>
</dbReference>
<dbReference type="GO" id="GO:0016491">
    <property type="term" value="F:oxidoreductase activity"/>
    <property type="evidence" value="ECO:0007669"/>
    <property type="project" value="InterPro"/>
</dbReference>
<evidence type="ECO:0000256" key="8">
    <source>
        <dbReference type="ARBA" id="ARBA00023004"/>
    </source>
</evidence>
<feature type="transmembrane region" description="Helical" evidence="11">
    <location>
        <begin position="52"/>
        <end position="75"/>
    </location>
</feature>
<keyword evidence="2" id="KW-0813">Transport</keyword>
<dbReference type="KEGG" id="pdh:B9T62_20090"/>
<sequence>MAHGKGDNSKEKIVYVGDSRVRRGSGFISPPDYSAYPGKSEAFIPNFLLKEWMVGVVVLVGILVLTISEAAPLGFPANPSATVIPIPDWYFLFLYQYLKLPYASGDYIVLGTLGVTGVAFGALLLAPFLDTGKERRFYRRPIASSLMFLSLAAIVYLTNTAWTEYKHEMAETNQIPEDVQREEQAAEKRAKGLPTTSAIQTKEIAIVDKDDPAMALFKQATCIACHAADMKGAGGAPSLRGVGDTHDKAAILTIIKEGQGQMPPMQETALGAGLTEQDIDSLAGWLAKQKSQQ</sequence>
<keyword evidence="6" id="KW-0249">Electron transport</keyword>
<evidence type="ECO:0000256" key="6">
    <source>
        <dbReference type="ARBA" id="ARBA00022982"/>
    </source>
</evidence>
<dbReference type="SUPFAM" id="SSF46626">
    <property type="entry name" value="Cytochrome c"/>
    <property type="match status" value="1"/>
</dbReference>
<evidence type="ECO:0000256" key="3">
    <source>
        <dbReference type="ARBA" id="ARBA00022617"/>
    </source>
</evidence>
<keyword evidence="7 11" id="KW-1133">Transmembrane helix</keyword>
<dbReference type="GO" id="GO:0020037">
    <property type="term" value="F:heme binding"/>
    <property type="evidence" value="ECO:0007669"/>
    <property type="project" value="InterPro"/>
</dbReference>
<dbReference type="InterPro" id="IPR005798">
    <property type="entry name" value="Cyt_b/b6_C"/>
</dbReference>
<dbReference type="InterPro" id="IPR036150">
    <property type="entry name" value="Cyt_b/b6_C_sf"/>
</dbReference>
<dbReference type="Gene3D" id="1.10.760.10">
    <property type="entry name" value="Cytochrome c-like domain"/>
    <property type="match status" value="1"/>
</dbReference>
<dbReference type="InterPro" id="IPR051811">
    <property type="entry name" value="Cytochrome_c550/c551-like"/>
</dbReference>
<name>A0A2Z2KNU7_9BACL</name>
<reference evidence="13 14" key="1">
    <citation type="submission" date="2017-06" db="EMBL/GenBank/DDBJ databases">
        <title>Complete genome sequence of Paenibacillus donghaensis KCTC 13049T isolated from East Sea sediment, South Korea.</title>
        <authorList>
            <person name="Jung B.K."/>
            <person name="Hong S.-J."/>
            <person name="Shin J.-H."/>
        </authorList>
    </citation>
    <scope>NUCLEOTIDE SEQUENCE [LARGE SCALE GENOMIC DNA]</scope>
    <source>
        <strain evidence="13 14">KCTC 13049</strain>
    </source>
</reference>
<keyword evidence="9 11" id="KW-0472">Membrane</keyword>
<dbReference type="InterPro" id="IPR027387">
    <property type="entry name" value="Cytb/b6-like_sf"/>
</dbReference>
<accession>A0A2Z2KNU7</accession>
<gene>
    <name evidence="13" type="ORF">B9T62_20090</name>
</gene>
<dbReference type="Pfam" id="PF00032">
    <property type="entry name" value="Cytochrom_B_C"/>
    <property type="match status" value="1"/>
</dbReference>
<dbReference type="PANTHER" id="PTHR37823">
    <property type="entry name" value="CYTOCHROME C-553-LIKE"/>
    <property type="match status" value="1"/>
</dbReference>
<dbReference type="InterPro" id="IPR036909">
    <property type="entry name" value="Cyt_c-like_dom_sf"/>
</dbReference>
<dbReference type="PROSITE" id="PS51007">
    <property type="entry name" value="CYTC"/>
    <property type="match status" value="1"/>
</dbReference>
<proteinExistence type="predicted"/>
<feature type="domain" description="Cytochrome c" evidence="12">
    <location>
        <begin position="208"/>
        <end position="290"/>
    </location>
</feature>
<feature type="transmembrane region" description="Helical" evidence="11">
    <location>
        <begin position="107"/>
        <end position="129"/>
    </location>
</feature>
<keyword evidence="8 10" id="KW-0408">Iron</keyword>
<dbReference type="PANTHER" id="PTHR37823:SF4">
    <property type="entry name" value="MENAQUINOL-CYTOCHROME C REDUCTASE CYTOCHROME B_C SUBUNIT"/>
    <property type="match status" value="1"/>
</dbReference>
<evidence type="ECO:0000256" key="11">
    <source>
        <dbReference type="SAM" id="Phobius"/>
    </source>
</evidence>
<evidence type="ECO:0000259" key="12">
    <source>
        <dbReference type="PROSITE" id="PS51007"/>
    </source>
</evidence>
<dbReference type="SUPFAM" id="SSF81648">
    <property type="entry name" value="a domain/subunit of cytochrome bc1 complex (Ubiquinol-cytochrome c reductase)"/>
    <property type="match status" value="1"/>
</dbReference>
<dbReference type="Pfam" id="PF13442">
    <property type="entry name" value="Cytochrome_CBB3"/>
    <property type="match status" value="1"/>
</dbReference>
<dbReference type="InterPro" id="IPR009056">
    <property type="entry name" value="Cyt_c-like_dom"/>
</dbReference>
<keyword evidence="3 10" id="KW-0349">Heme</keyword>
<evidence type="ECO:0000256" key="10">
    <source>
        <dbReference type="PROSITE-ProRule" id="PRU00433"/>
    </source>
</evidence>
<evidence type="ECO:0000256" key="7">
    <source>
        <dbReference type="ARBA" id="ARBA00022989"/>
    </source>
</evidence>